<proteinExistence type="predicted"/>
<dbReference type="InterPro" id="IPR005548">
    <property type="entry name" value="Cell_div_FtsQ/DivIB_C"/>
</dbReference>
<name>A0ABY6F2K7_9GAMM</name>
<dbReference type="Gene3D" id="3.40.50.11690">
    <property type="entry name" value="Cell division protein FtsQ/DivIB"/>
    <property type="match status" value="1"/>
</dbReference>
<evidence type="ECO:0000313" key="9">
    <source>
        <dbReference type="EMBL" id="UXZ04321.1"/>
    </source>
</evidence>
<dbReference type="Gene3D" id="3.10.20.310">
    <property type="entry name" value="membrane protein fhac"/>
    <property type="match status" value="1"/>
</dbReference>
<evidence type="ECO:0000256" key="4">
    <source>
        <dbReference type="ARBA" id="ARBA00022692"/>
    </source>
</evidence>
<keyword evidence="4 7" id="KW-0812">Transmembrane</keyword>
<keyword evidence="3 9" id="KW-0132">Cell division</keyword>
<keyword evidence="7" id="KW-0472">Membrane</keyword>
<feature type="domain" description="Cell division protein FtsQ/DivIB C-terminal" evidence="8">
    <location>
        <begin position="113"/>
        <end position="227"/>
    </location>
</feature>
<evidence type="ECO:0000256" key="5">
    <source>
        <dbReference type="ARBA" id="ARBA00022989"/>
    </source>
</evidence>
<keyword evidence="5 7" id="KW-1133">Transmembrane helix</keyword>
<keyword evidence="10" id="KW-1185">Reference proteome</keyword>
<protein>
    <submittedName>
        <fullName evidence="9">Cell division protein FtsQ/DivIB</fullName>
    </submittedName>
</protein>
<dbReference type="EMBL" id="CP089977">
    <property type="protein sequence ID" value="UXZ04321.1"/>
    <property type="molecule type" value="Genomic_DNA"/>
</dbReference>
<dbReference type="GO" id="GO:0051301">
    <property type="term" value="P:cell division"/>
    <property type="evidence" value="ECO:0007669"/>
    <property type="project" value="UniProtKB-KW"/>
</dbReference>
<gene>
    <name evidence="9" type="ORF">LU297_06900</name>
</gene>
<evidence type="ECO:0000259" key="8">
    <source>
        <dbReference type="Pfam" id="PF03799"/>
    </source>
</evidence>
<evidence type="ECO:0000256" key="2">
    <source>
        <dbReference type="ARBA" id="ARBA00022519"/>
    </source>
</evidence>
<organism evidence="9 10">
    <name type="scientific">Moraxella nasicaprae</name>
    <dbReference type="NCBI Taxonomy" id="2904122"/>
    <lineage>
        <taxon>Bacteria</taxon>
        <taxon>Pseudomonadati</taxon>
        <taxon>Pseudomonadota</taxon>
        <taxon>Gammaproteobacteria</taxon>
        <taxon>Moraxellales</taxon>
        <taxon>Moraxellaceae</taxon>
        <taxon>Moraxella</taxon>
    </lineage>
</organism>
<dbReference type="InterPro" id="IPR045335">
    <property type="entry name" value="FtsQ_C_sf"/>
</dbReference>
<evidence type="ECO:0000313" key="10">
    <source>
        <dbReference type="Proteomes" id="UP001063782"/>
    </source>
</evidence>
<accession>A0ABY6F2K7</accession>
<evidence type="ECO:0000256" key="1">
    <source>
        <dbReference type="ARBA" id="ARBA00022475"/>
    </source>
</evidence>
<evidence type="ECO:0000256" key="3">
    <source>
        <dbReference type="ARBA" id="ARBA00022618"/>
    </source>
</evidence>
<reference evidence="9" key="1">
    <citation type="submission" date="2021-12" db="EMBL/GenBank/DDBJ databases">
        <title>taxonomy of Moraxella sp. ZY201224.</title>
        <authorList>
            <person name="Li F."/>
        </authorList>
    </citation>
    <scope>NUCLEOTIDE SEQUENCE</scope>
    <source>
        <strain evidence="9">ZY201224</strain>
    </source>
</reference>
<keyword evidence="6" id="KW-0131">Cell cycle</keyword>
<evidence type="ECO:0000256" key="7">
    <source>
        <dbReference type="SAM" id="Phobius"/>
    </source>
</evidence>
<keyword evidence="2" id="KW-0997">Cell inner membrane</keyword>
<dbReference type="RefSeq" id="WP_263075807.1">
    <property type="nucleotide sequence ID" value="NZ_CP089977.1"/>
</dbReference>
<evidence type="ECO:0000256" key="6">
    <source>
        <dbReference type="ARBA" id="ARBA00023306"/>
    </source>
</evidence>
<dbReference type="Pfam" id="PF03799">
    <property type="entry name" value="FtsQ_DivIB_C"/>
    <property type="match status" value="1"/>
</dbReference>
<dbReference type="InterPro" id="IPR026579">
    <property type="entry name" value="FtsQ"/>
</dbReference>
<dbReference type="PANTHER" id="PTHR35851">
    <property type="entry name" value="CELL DIVISION PROTEIN FTSQ"/>
    <property type="match status" value="1"/>
</dbReference>
<keyword evidence="1" id="KW-1003">Cell membrane</keyword>
<dbReference type="PANTHER" id="PTHR35851:SF1">
    <property type="entry name" value="CELL DIVISION PROTEIN FTSQ"/>
    <property type="match status" value="1"/>
</dbReference>
<feature type="transmembrane region" description="Helical" evidence="7">
    <location>
        <begin position="14"/>
        <end position="35"/>
    </location>
</feature>
<dbReference type="Proteomes" id="UP001063782">
    <property type="component" value="Chromosome"/>
</dbReference>
<sequence length="239" mass="26663">MTTQSRQLPTIKTWHIVVFGVVCTLLLGSLAIRLIDNAKFSPIAIDPTGLSDLEVSAIEKAIEPIGAVQFFAADLTAIHQAVSKLSWAQSVEVRRDWHHGVTVSATPRIAVANFGSDQLLDADGVVFTPADVRMTNNPKLVYLYGHAEESKIIMQQTKRLNTWFAPLKMTVKDVILTPRKTWVVVFHNGMRVIVDHENAEQKLYNLSIHLSTSLKNELNKIQSADLRYKNGFVIAYKTA</sequence>